<evidence type="ECO:0000256" key="1">
    <source>
        <dbReference type="SAM" id="MobiDB-lite"/>
    </source>
</evidence>
<dbReference type="EMBL" id="KN847343">
    <property type="protein sequence ID" value="KIW37628.1"/>
    <property type="molecule type" value="Genomic_DNA"/>
</dbReference>
<dbReference type="HOGENOM" id="CLU_2085283_0_0_1"/>
<organism evidence="2 3">
    <name type="scientific">Exophiala oligosperma</name>
    <dbReference type="NCBI Taxonomy" id="215243"/>
    <lineage>
        <taxon>Eukaryota</taxon>
        <taxon>Fungi</taxon>
        <taxon>Dikarya</taxon>
        <taxon>Ascomycota</taxon>
        <taxon>Pezizomycotina</taxon>
        <taxon>Eurotiomycetes</taxon>
        <taxon>Chaetothyriomycetidae</taxon>
        <taxon>Chaetothyriales</taxon>
        <taxon>Herpotrichiellaceae</taxon>
        <taxon>Exophiala</taxon>
    </lineage>
</organism>
<accession>A0A0D2D2T3</accession>
<proteinExistence type="predicted"/>
<protein>
    <submittedName>
        <fullName evidence="2">Uncharacterized protein</fullName>
    </submittedName>
</protein>
<evidence type="ECO:0000313" key="3">
    <source>
        <dbReference type="Proteomes" id="UP000053342"/>
    </source>
</evidence>
<dbReference type="GeneID" id="27362343"/>
<feature type="region of interest" description="Disordered" evidence="1">
    <location>
        <begin position="1"/>
        <end position="120"/>
    </location>
</feature>
<gene>
    <name evidence="2" type="ORF">PV06_10269</name>
</gene>
<evidence type="ECO:0000313" key="2">
    <source>
        <dbReference type="EMBL" id="KIW37628.1"/>
    </source>
</evidence>
<sequence>MSSGASGSNEKISATKIDPLASDTKTDYPHDQSSRGAAGTDRSIDQTRIDPLGGAGQYQHPAPHADSQGVVGRDEAIQGAKIDPLSGKENVSTTKSTGLDDEQVDASRINPMGEVREEMG</sequence>
<dbReference type="AlphaFoldDB" id="A0A0D2D2T3"/>
<dbReference type="RefSeq" id="XP_016257844.1">
    <property type="nucleotide sequence ID" value="XM_016411803.1"/>
</dbReference>
<dbReference type="STRING" id="215243.A0A0D2D2T3"/>
<dbReference type="Proteomes" id="UP000053342">
    <property type="component" value="Unassembled WGS sequence"/>
</dbReference>
<dbReference type="OrthoDB" id="5273701at2759"/>
<dbReference type="VEuPathDB" id="FungiDB:PV06_10269"/>
<keyword evidence="3" id="KW-1185">Reference proteome</keyword>
<name>A0A0D2D2T3_9EURO</name>
<reference evidence="2 3" key="1">
    <citation type="submission" date="2015-01" db="EMBL/GenBank/DDBJ databases">
        <title>The Genome Sequence of Exophiala oligosperma CBS72588.</title>
        <authorList>
            <consortium name="The Broad Institute Genomics Platform"/>
            <person name="Cuomo C."/>
            <person name="de Hoog S."/>
            <person name="Gorbushina A."/>
            <person name="Stielow B."/>
            <person name="Teixiera M."/>
            <person name="Abouelleil A."/>
            <person name="Chapman S.B."/>
            <person name="Priest M."/>
            <person name="Young S.K."/>
            <person name="Wortman J."/>
            <person name="Nusbaum C."/>
            <person name="Birren B."/>
        </authorList>
    </citation>
    <scope>NUCLEOTIDE SEQUENCE [LARGE SCALE GENOMIC DNA]</scope>
    <source>
        <strain evidence="2 3">CBS 72588</strain>
    </source>
</reference>
<feature type="compositionally biased region" description="Basic and acidic residues" evidence="1">
    <location>
        <begin position="24"/>
        <end position="33"/>
    </location>
</feature>
<feature type="compositionally biased region" description="Polar residues" evidence="1">
    <location>
        <begin position="1"/>
        <end position="12"/>
    </location>
</feature>